<organism evidence="1">
    <name type="scientific">viral metagenome</name>
    <dbReference type="NCBI Taxonomy" id="1070528"/>
    <lineage>
        <taxon>unclassified sequences</taxon>
        <taxon>metagenomes</taxon>
        <taxon>organismal metagenomes</taxon>
    </lineage>
</organism>
<evidence type="ECO:0000313" key="2">
    <source>
        <dbReference type="EMBL" id="QJH92706.1"/>
    </source>
</evidence>
<dbReference type="EMBL" id="MT143913">
    <property type="protein sequence ID" value="QJH92706.1"/>
    <property type="molecule type" value="Genomic_DNA"/>
</dbReference>
<proteinExistence type="predicted"/>
<gene>
    <name evidence="2" type="ORF">MM171A02499_0005</name>
    <name evidence="1" type="ORF">MM171B00494_0009</name>
</gene>
<sequence length="73" mass="8829">MDEDKKISSEAYEYGLKVLSDYIKRENEMALRYRDHYKDRQAYDYYATKGRHLDTALKTIRENINVFNELVDD</sequence>
<dbReference type="AlphaFoldDB" id="A0A6M3MEK1"/>
<protein>
    <submittedName>
        <fullName evidence="1">Uncharacterized protein</fullName>
    </submittedName>
</protein>
<name>A0A6M3MEK1_9ZZZZ</name>
<accession>A0A6M3MEK1</accession>
<reference evidence="1" key="1">
    <citation type="submission" date="2020-03" db="EMBL/GenBank/DDBJ databases">
        <title>The deep terrestrial virosphere.</title>
        <authorList>
            <person name="Holmfeldt K."/>
            <person name="Nilsson E."/>
            <person name="Simone D."/>
            <person name="Lopez-Fernandez M."/>
            <person name="Wu X."/>
            <person name="de Brujin I."/>
            <person name="Lundin D."/>
            <person name="Andersson A."/>
            <person name="Bertilsson S."/>
            <person name="Dopson M."/>
        </authorList>
    </citation>
    <scope>NUCLEOTIDE SEQUENCE</scope>
    <source>
        <strain evidence="2">MM171A02499</strain>
        <strain evidence="1">MM171B00494</strain>
    </source>
</reference>
<dbReference type="EMBL" id="MT143871">
    <property type="protein sequence ID" value="QJB04073.1"/>
    <property type="molecule type" value="Genomic_DNA"/>
</dbReference>
<evidence type="ECO:0000313" key="1">
    <source>
        <dbReference type="EMBL" id="QJB04073.1"/>
    </source>
</evidence>